<dbReference type="RefSeq" id="WP_170152156.1">
    <property type="nucleotide sequence ID" value="NZ_RBID01000016.1"/>
</dbReference>
<evidence type="ECO:0000313" key="2">
    <source>
        <dbReference type="Proteomes" id="UP000279384"/>
    </source>
</evidence>
<gene>
    <name evidence="1" type="ORF">C8E02_2452</name>
</gene>
<name>A0A495B7N7_VOGIN</name>
<dbReference type="Proteomes" id="UP000279384">
    <property type="component" value="Unassembled WGS sequence"/>
</dbReference>
<dbReference type="AlphaFoldDB" id="A0A495B7N7"/>
<organism evidence="1 2">
    <name type="scientific">Vogesella indigofera</name>
    <name type="common">Pseudomonas indigofera</name>
    <dbReference type="NCBI Taxonomy" id="45465"/>
    <lineage>
        <taxon>Bacteria</taxon>
        <taxon>Pseudomonadati</taxon>
        <taxon>Pseudomonadota</taxon>
        <taxon>Betaproteobacteria</taxon>
        <taxon>Neisseriales</taxon>
        <taxon>Chromobacteriaceae</taxon>
        <taxon>Vogesella</taxon>
    </lineage>
</organism>
<proteinExistence type="predicted"/>
<comment type="caution">
    <text evidence="1">The sequence shown here is derived from an EMBL/GenBank/DDBJ whole genome shotgun (WGS) entry which is preliminary data.</text>
</comment>
<reference evidence="1 2" key="1">
    <citation type="submission" date="2018-10" db="EMBL/GenBank/DDBJ databases">
        <title>Genomic Encyclopedia of Type Strains, Phase IV (KMG-IV): sequencing the most valuable type-strain genomes for metagenomic binning, comparative biology and taxonomic classification.</title>
        <authorList>
            <person name="Goeker M."/>
        </authorList>
    </citation>
    <scope>NUCLEOTIDE SEQUENCE [LARGE SCALE GENOMIC DNA]</scope>
    <source>
        <strain evidence="1 2">DSM 3303</strain>
    </source>
</reference>
<accession>A0A495B7N7</accession>
<evidence type="ECO:0000313" key="1">
    <source>
        <dbReference type="EMBL" id="RKQ56998.1"/>
    </source>
</evidence>
<dbReference type="EMBL" id="RBID01000016">
    <property type="protein sequence ID" value="RKQ56998.1"/>
    <property type="molecule type" value="Genomic_DNA"/>
</dbReference>
<sequence length="170" mass="18666">MVKVTAVGPALPVGEQLPRTPELRHATGAGPAVPQDAFQLSLLAQHAQQLDPDEHPAAALELPQLEADLAHLLQLLEERLYSMRERALLGGGHPSYGLLQELQQVSQVLQRLVPLWPQCARPAWRAAVAPRLAGIFNICHFVSRAVTRAGERSEVQHLQQALQQSEKALR</sequence>
<protein>
    <submittedName>
        <fullName evidence="1">Uncharacterized protein</fullName>
    </submittedName>
</protein>